<dbReference type="Pfam" id="PF13566">
    <property type="entry name" value="DUF4130"/>
    <property type="match status" value="1"/>
</dbReference>
<dbReference type="InterPro" id="IPR025404">
    <property type="entry name" value="DUF4130"/>
</dbReference>
<dbReference type="STRING" id="28189.CCYN74_90025"/>
<dbReference type="AlphaFoldDB" id="A0A0B7H9C9"/>
<accession>A0A0B7H9C9</accession>
<protein>
    <recommendedName>
        <fullName evidence="1">DUF4130 domain-containing protein</fullName>
    </recommendedName>
</protein>
<sequence length="252" mass="30457">MTQLVYDGSFEGLLTAVFEVFEYKYNDANIVSNQFVMTHLFAEKHLVVTNSEKAERVIKGVEKYADRAAVKMLLLVFLSENNSRENLIFYAIKYLVQEKRNIFQNFADNYIMQISKIVKSVKREKHRMEAFVRFQQLQESSFYAHIAPDFDVLPLIAPHFKNRYSSQKWMIYDLHRNYGIFYDLQQVDFFIPDEQMKKNLHNPSLLLHEKERNYELLWKNYFDSTNIKERKNKKLHLQHLPKRYWKYLTEKK</sequence>
<organism evidence="2 3">
    <name type="scientific">Capnocytophaga cynodegmi</name>
    <dbReference type="NCBI Taxonomy" id="28189"/>
    <lineage>
        <taxon>Bacteria</taxon>
        <taxon>Pseudomonadati</taxon>
        <taxon>Bacteroidota</taxon>
        <taxon>Flavobacteriia</taxon>
        <taxon>Flavobacteriales</taxon>
        <taxon>Flavobacteriaceae</taxon>
        <taxon>Capnocytophaga</taxon>
    </lineage>
</organism>
<evidence type="ECO:0000313" key="3">
    <source>
        <dbReference type="Proteomes" id="UP000038055"/>
    </source>
</evidence>
<evidence type="ECO:0000313" key="2">
    <source>
        <dbReference type="EMBL" id="CEN35950.1"/>
    </source>
</evidence>
<keyword evidence="3" id="KW-1185">Reference proteome</keyword>
<dbReference type="Proteomes" id="UP000038055">
    <property type="component" value="Unassembled WGS sequence"/>
</dbReference>
<feature type="domain" description="DUF4130" evidence="1">
    <location>
        <begin position="83"/>
        <end position="250"/>
    </location>
</feature>
<reference evidence="3" key="1">
    <citation type="submission" date="2015-01" db="EMBL/GenBank/DDBJ databases">
        <authorList>
            <person name="MANFREDI Pablo"/>
        </authorList>
    </citation>
    <scope>NUCLEOTIDE SEQUENCE [LARGE SCALE GENOMIC DNA]</scope>
    <source>
        <strain evidence="3">Ccyn2B</strain>
    </source>
</reference>
<dbReference type="eggNOG" id="COG1573">
    <property type="taxonomic scope" value="Bacteria"/>
</dbReference>
<dbReference type="RefSeq" id="WP_041992243.1">
    <property type="nucleotide sequence ID" value="NZ_CDOD01000023.1"/>
</dbReference>
<evidence type="ECO:0000259" key="1">
    <source>
        <dbReference type="Pfam" id="PF13566"/>
    </source>
</evidence>
<name>A0A0B7H9C9_9FLAO</name>
<proteinExistence type="predicted"/>
<dbReference type="NCBIfam" id="TIGR03915">
    <property type="entry name" value="SAM_7_link_chp"/>
    <property type="match status" value="1"/>
</dbReference>
<dbReference type="InterPro" id="IPR023875">
    <property type="entry name" value="DNA_repair_put"/>
</dbReference>
<dbReference type="EMBL" id="CDOD01000023">
    <property type="protein sequence ID" value="CEN35950.1"/>
    <property type="molecule type" value="Genomic_DNA"/>
</dbReference>
<gene>
    <name evidence="2" type="ORF">CCYN2B_30006</name>
</gene>